<protein>
    <submittedName>
        <fullName evidence="2">Uncharacterized protein</fullName>
    </submittedName>
</protein>
<keyword evidence="1" id="KW-0812">Transmembrane</keyword>
<gene>
    <name evidence="2" type="ORF">BOLC1T04184H</name>
</gene>
<evidence type="ECO:0000256" key="1">
    <source>
        <dbReference type="SAM" id="Phobius"/>
    </source>
</evidence>
<dbReference type="AlphaFoldDB" id="A0A3P6G2M9"/>
<evidence type="ECO:0000313" key="2">
    <source>
        <dbReference type="EMBL" id="VDD51795.1"/>
    </source>
</evidence>
<accession>A0A3P6G2M9</accession>
<name>A0A3P6G2M9_BRAOL</name>
<keyword evidence="1" id="KW-0472">Membrane</keyword>
<reference evidence="2" key="1">
    <citation type="submission" date="2018-11" db="EMBL/GenBank/DDBJ databases">
        <authorList>
            <consortium name="Genoscope - CEA"/>
            <person name="William W."/>
        </authorList>
    </citation>
    <scope>NUCLEOTIDE SEQUENCE</scope>
</reference>
<proteinExistence type="predicted"/>
<dbReference type="EMBL" id="LR031878">
    <property type="protein sequence ID" value="VDD51795.1"/>
    <property type="molecule type" value="Genomic_DNA"/>
</dbReference>
<organism evidence="2">
    <name type="scientific">Brassica oleracea</name>
    <name type="common">Wild cabbage</name>
    <dbReference type="NCBI Taxonomy" id="3712"/>
    <lineage>
        <taxon>Eukaryota</taxon>
        <taxon>Viridiplantae</taxon>
        <taxon>Streptophyta</taxon>
        <taxon>Embryophyta</taxon>
        <taxon>Tracheophyta</taxon>
        <taxon>Spermatophyta</taxon>
        <taxon>Magnoliopsida</taxon>
        <taxon>eudicotyledons</taxon>
        <taxon>Gunneridae</taxon>
        <taxon>Pentapetalae</taxon>
        <taxon>rosids</taxon>
        <taxon>malvids</taxon>
        <taxon>Brassicales</taxon>
        <taxon>Brassicaceae</taxon>
        <taxon>Brassiceae</taxon>
        <taxon>Brassica</taxon>
    </lineage>
</organism>
<feature type="transmembrane region" description="Helical" evidence="1">
    <location>
        <begin position="44"/>
        <end position="66"/>
    </location>
</feature>
<keyword evidence="1" id="KW-1133">Transmembrane helix</keyword>
<sequence>MASSLGCLTDSLPQLNTSFLQLQVRVIGEKVDARSIALCFDSDLIRLLLCIELEAWILGLPFLAFLRFTRKRRGELEWLFDKQGSSELMIVDMLLLDKKATLIQGSVSASLDLHTFVVLELPDKTNSVQTHPPKIATAEKSKHVASGMTDFIRFKTFRCHCLPTQFFFMVQPTRASQLVISTYKSAMNRITSTKSNIPSPSSTISVHGNLAHLLVKFWVARIVKKGSERGVDMLLWQEGYVLEHSL</sequence>